<dbReference type="GO" id="GO:0003723">
    <property type="term" value="F:RNA binding"/>
    <property type="evidence" value="ECO:0007669"/>
    <property type="project" value="InterPro"/>
</dbReference>
<dbReference type="AlphaFoldDB" id="A0A7S3QJY7"/>
<organism evidence="3">
    <name type="scientific">Dunaliella tertiolecta</name>
    <name type="common">Green alga</name>
    <dbReference type="NCBI Taxonomy" id="3047"/>
    <lineage>
        <taxon>Eukaryota</taxon>
        <taxon>Viridiplantae</taxon>
        <taxon>Chlorophyta</taxon>
        <taxon>core chlorophytes</taxon>
        <taxon>Chlorophyceae</taxon>
        <taxon>CS clade</taxon>
        <taxon>Chlamydomonadales</taxon>
        <taxon>Dunaliellaceae</taxon>
        <taxon>Dunaliella</taxon>
    </lineage>
</organism>
<dbReference type="InterPro" id="IPR006145">
    <property type="entry name" value="PsdUridine_synth_RsuA/RluA"/>
</dbReference>
<evidence type="ECO:0000313" key="3">
    <source>
        <dbReference type="EMBL" id="CAE0485257.1"/>
    </source>
</evidence>
<evidence type="ECO:0000256" key="1">
    <source>
        <dbReference type="ARBA" id="ARBA00023235"/>
    </source>
</evidence>
<dbReference type="GO" id="GO:0009982">
    <property type="term" value="F:pseudouridine synthase activity"/>
    <property type="evidence" value="ECO:0007669"/>
    <property type="project" value="InterPro"/>
</dbReference>
<keyword evidence="1" id="KW-0413">Isomerase</keyword>
<reference evidence="3" key="1">
    <citation type="submission" date="2021-01" db="EMBL/GenBank/DDBJ databases">
        <authorList>
            <person name="Corre E."/>
            <person name="Pelletier E."/>
            <person name="Niang G."/>
            <person name="Scheremetjew M."/>
            <person name="Finn R."/>
            <person name="Kale V."/>
            <person name="Holt S."/>
            <person name="Cochrane G."/>
            <person name="Meng A."/>
            <person name="Brown T."/>
            <person name="Cohen L."/>
        </authorList>
    </citation>
    <scope>NUCLEOTIDE SEQUENCE</scope>
    <source>
        <strain evidence="3">CCMP1320</strain>
    </source>
</reference>
<sequence length="347" mass="38452">MNVSYCNRAAGFQKSFPTSKRATIRMRACSATVQEDPSTSFSLPTLKILYNDGAYVVVDKPRGMYVHPPEDRNRLIPKHENGMYLLKQQLGGDYYIYPLHRIDRATSGVVVYALSSKAASEFGTAMRARAVHKVYYAFVRGYTDTTGVIDDGMGGQEAVTLYETIMRVNLPMQVGRNQFPTQRYSLVRAVPLTGRYHQIRRHFNYISHPIVGDGDHGDRFHNRKFANDLDIPGMFLRAASISFKTLSGQTISVASPASEWEPRWQAIFSAAGACPLVSGASLLPPPSQLATLYHEGEDQDVEGSSKADTRNQQETGFACLRGWQPGFCEPLPLLGELPSLKLDGSCS</sequence>
<accession>A0A7S3QJY7</accession>
<dbReference type="EMBL" id="HBIP01000719">
    <property type="protein sequence ID" value="CAE0485257.1"/>
    <property type="molecule type" value="Transcribed_RNA"/>
</dbReference>
<dbReference type="PANTHER" id="PTHR21600:SF56">
    <property type="entry name" value="TRNA PSEUDOURIDINE SYNTHASE C"/>
    <property type="match status" value="1"/>
</dbReference>
<dbReference type="Gene3D" id="3.30.2350.10">
    <property type="entry name" value="Pseudouridine synthase"/>
    <property type="match status" value="1"/>
</dbReference>
<evidence type="ECO:0000259" key="2">
    <source>
        <dbReference type="Pfam" id="PF00849"/>
    </source>
</evidence>
<protein>
    <recommendedName>
        <fullName evidence="2">Pseudouridine synthase RsuA/RluA-like domain-containing protein</fullName>
    </recommendedName>
</protein>
<dbReference type="PANTHER" id="PTHR21600">
    <property type="entry name" value="MITOCHONDRIAL RNA PSEUDOURIDINE SYNTHASE"/>
    <property type="match status" value="1"/>
</dbReference>
<feature type="domain" description="Pseudouridine synthase RsuA/RluA-like" evidence="2">
    <location>
        <begin position="55"/>
        <end position="204"/>
    </location>
</feature>
<dbReference type="Pfam" id="PF00849">
    <property type="entry name" value="PseudoU_synth_2"/>
    <property type="match status" value="1"/>
</dbReference>
<dbReference type="GO" id="GO:0000455">
    <property type="term" value="P:enzyme-directed rRNA pseudouridine synthesis"/>
    <property type="evidence" value="ECO:0007669"/>
    <property type="project" value="TreeGrafter"/>
</dbReference>
<name>A0A7S3QJY7_DUNTE</name>
<proteinExistence type="predicted"/>
<dbReference type="SUPFAM" id="SSF55120">
    <property type="entry name" value="Pseudouridine synthase"/>
    <property type="match status" value="1"/>
</dbReference>
<dbReference type="InterPro" id="IPR050188">
    <property type="entry name" value="RluA_PseudoU_synthase"/>
</dbReference>
<gene>
    <name evidence="3" type="ORF">DTER00134_LOCUS296</name>
</gene>
<dbReference type="InterPro" id="IPR020103">
    <property type="entry name" value="PsdUridine_synth_cat_dom_sf"/>
</dbReference>